<dbReference type="GO" id="GO:0046872">
    <property type="term" value="F:metal ion binding"/>
    <property type="evidence" value="ECO:0007669"/>
    <property type="project" value="InterPro"/>
</dbReference>
<dbReference type="GO" id="GO:0030001">
    <property type="term" value="P:metal ion transport"/>
    <property type="evidence" value="ECO:0007669"/>
    <property type="project" value="InterPro"/>
</dbReference>
<comment type="caution">
    <text evidence="4">The sequence shown here is derived from an EMBL/GenBank/DDBJ whole genome shotgun (WGS) entry which is preliminary data.</text>
</comment>
<keyword evidence="2" id="KW-0813">Transport</keyword>
<dbReference type="EMBL" id="AMCI01006775">
    <property type="protein sequence ID" value="EJW93768.1"/>
    <property type="molecule type" value="Genomic_DNA"/>
</dbReference>
<accession>J9FH48</accession>
<dbReference type="Pfam" id="PF01297">
    <property type="entry name" value="ZnuA"/>
    <property type="match status" value="1"/>
</dbReference>
<dbReference type="InterPro" id="IPR006127">
    <property type="entry name" value="ZnuA-like"/>
</dbReference>
<sequence length="317" mass="35448">MNPLTLVITCLLLSLGFSLALGACSSERKASDKPVLTVTLEPLRYFTEAIAGEHFTVQSMVPQGSSPETYDPTPQQLVQLSQSVAYLRIGYIGFEQTWMDKLTASHPHLLVFDTSKDVAVMPGLTTHSHHPEHPAHISTESPGEVHETSETHAHVHAHAGGIEPHIWNSTRNAAVIARNVCEALCQLDTLHQADFRQRLDSLQQVIAQTDQAIRRQLQQADRTFLIYHPALTYFARDYGLRQLSLEEGGKEPSPAHLKTLIETCRREQARVIFVQQEFDTRNAELIANELGVSVIPINPLSYHWPQEMLHIAQSLAH</sequence>
<name>J9FH48_9ZZZZ</name>
<dbReference type="AlphaFoldDB" id="J9FH48"/>
<evidence type="ECO:0000256" key="2">
    <source>
        <dbReference type="ARBA" id="ARBA00022448"/>
    </source>
</evidence>
<dbReference type="Gene3D" id="3.40.50.1980">
    <property type="entry name" value="Nitrogenase molybdenum iron protein domain"/>
    <property type="match status" value="2"/>
</dbReference>
<dbReference type="InterPro" id="IPR050492">
    <property type="entry name" value="Bact_metal-bind_prot9"/>
</dbReference>
<dbReference type="PANTHER" id="PTHR42953">
    <property type="entry name" value="HIGH-AFFINITY ZINC UPTAKE SYSTEM PROTEIN ZNUA-RELATED"/>
    <property type="match status" value="1"/>
</dbReference>
<dbReference type="SUPFAM" id="SSF53807">
    <property type="entry name" value="Helical backbone' metal receptor"/>
    <property type="match status" value="1"/>
</dbReference>
<dbReference type="PANTHER" id="PTHR42953:SF3">
    <property type="entry name" value="HIGH-AFFINITY ZINC UPTAKE SYSTEM PROTEIN ZNUA"/>
    <property type="match status" value="1"/>
</dbReference>
<evidence type="ECO:0000256" key="1">
    <source>
        <dbReference type="ARBA" id="ARBA00011028"/>
    </source>
</evidence>
<proteinExistence type="inferred from homology"/>
<reference evidence="4" key="1">
    <citation type="journal article" date="2012" name="PLoS ONE">
        <title>Gene sets for utilization of primary and secondary nutrition supplies in the distal gut of endangered iberian lynx.</title>
        <authorList>
            <person name="Alcaide M."/>
            <person name="Messina E."/>
            <person name="Richter M."/>
            <person name="Bargiela R."/>
            <person name="Peplies J."/>
            <person name="Huws S.A."/>
            <person name="Newbold C.J."/>
            <person name="Golyshin P.N."/>
            <person name="Simon M.A."/>
            <person name="Lopez G."/>
            <person name="Yakimov M.M."/>
            <person name="Ferrer M."/>
        </authorList>
    </citation>
    <scope>NUCLEOTIDE SEQUENCE</scope>
</reference>
<evidence type="ECO:0000256" key="3">
    <source>
        <dbReference type="ARBA" id="ARBA00022729"/>
    </source>
</evidence>
<gene>
    <name evidence="4" type="ORF">EVA_18142</name>
</gene>
<evidence type="ECO:0000313" key="4">
    <source>
        <dbReference type="EMBL" id="EJW93768.1"/>
    </source>
</evidence>
<protein>
    <submittedName>
        <fullName evidence="4">Periplasmic solute binding family protein</fullName>
    </submittedName>
</protein>
<organism evidence="4">
    <name type="scientific">gut metagenome</name>
    <dbReference type="NCBI Taxonomy" id="749906"/>
    <lineage>
        <taxon>unclassified sequences</taxon>
        <taxon>metagenomes</taxon>
        <taxon>organismal metagenomes</taxon>
    </lineage>
</organism>
<comment type="similarity">
    <text evidence="1">Belongs to the bacterial solute-binding protein 9 family.</text>
</comment>
<keyword evidence="3" id="KW-0732">Signal</keyword>